<gene>
    <name evidence="1" type="ORF">ACAT0790_LOCUS10174</name>
</gene>
<sequence length="299" mass="32892">MCIVSRDRDVCCEDAAYCADHYTCPHSYTLQNDTYCDGPTCEVVRDLPNCCVGAMPCTAITCPWNHIHTPDRYCPATVCVYAQDVDWCCETGVPIRFIRFIPLQLRAITTDDLLKPVVQLAEFTLYFHNTRTALDTATAYAINADYPRHESPQEAIDNNVGTKWLDYQSTPFFVAYASTESFDTFALTTANDVPTRDPVGWRVEGSLDGNTYVLLHEIMDAFSEVPTARHTETRHFRIGVPCLGPKPDIVDGASPLCAEGVLVGSGSTCTPVCAGNYTPSETSLNCTGGLLEPPTFLCL</sequence>
<dbReference type="SUPFAM" id="SSF49785">
    <property type="entry name" value="Galactose-binding domain-like"/>
    <property type="match status" value="1"/>
</dbReference>
<dbReference type="Gene3D" id="2.60.120.260">
    <property type="entry name" value="Galactose-binding domain-like"/>
    <property type="match status" value="1"/>
</dbReference>
<name>A0A7S1LK49_ALECA</name>
<dbReference type="AlphaFoldDB" id="A0A7S1LK49"/>
<dbReference type="EMBL" id="HBGE01017100">
    <property type="protein sequence ID" value="CAD9106616.1"/>
    <property type="molecule type" value="Transcribed_RNA"/>
</dbReference>
<reference evidence="1" key="1">
    <citation type="submission" date="2021-01" db="EMBL/GenBank/DDBJ databases">
        <authorList>
            <person name="Corre E."/>
            <person name="Pelletier E."/>
            <person name="Niang G."/>
            <person name="Scheremetjew M."/>
            <person name="Finn R."/>
            <person name="Kale V."/>
            <person name="Holt S."/>
            <person name="Cochrane G."/>
            <person name="Meng A."/>
            <person name="Brown T."/>
            <person name="Cohen L."/>
        </authorList>
    </citation>
    <scope>NUCLEOTIDE SEQUENCE</scope>
    <source>
        <strain evidence="1">OF101</strain>
    </source>
</reference>
<organism evidence="1">
    <name type="scientific">Alexandrium catenella</name>
    <name type="common">Red tide dinoflagellate</name>
    <name type="synonym">Gonyaulax catenella</name>
    <dbReference type="NCBI Taxonomy" id="2925"/>
    <lineage>
        <taxon>Eukaryota</taxon>
        <taxon>Sar</taxon>
        <taxon>Alveolata</taxon>
        <taxon>Dinophyceae</taxon>
        <taxon>Gonyaulacales</taxon>
        <taxon>Pyrocystaceae</taxon>
        <taxon>Alexandrium</taxon>
    </lineage>
</organism>
<evidence type="ECO:0008006" key="2">
    <source>
        <dbReference type="Google" id="ProtNLM"/>
    </source>
</evidence>
<proteinExistence type="predicted"/>
<protein>
    <recommendedName>
        <fullName evidence="2">F5/8 type C domain-containing protein</fullName>
    </recommendedName>
</protein>
<accession>A0A7S1LK49</accession>
<evidence type="ECO:0000313" key="1">
    <source>
        <dbReference type="EMBL" id="CAD9106616.1"/>
    </source>
</evidence>
<dbReference type="InterPro" id="IPR008979">
    <property type="entry name" value="Galactose-bd-like_sf"/>
</dbReference>